<reference evidence="1" key="1">
    <citation type="submission" date="2011-03" db="EMBL/GenBank/DDBJ databases">
        <title>The Genome Sequence of Nematocida sp1 strain ERTm2.</title>
        <authorList>
            <consortium name="The Broad Institute Genome Sequencing Platform"/>
            <consortium name="The Broad Institute Genome Sequencing Center for Infectious Disease"/>
            <person name="Cuomo C."/>
            <person name="Troemel E."/>
            <person name="Young S.K."/>
            <person name="Zeng Q."/>
            <person name="Gargeya S."/>
            <person name="Fitzgerald M."/>
            <person name="Haas B."/>
            <person name="Abouelleil A."/>
            <person name="Alvarado L."/>
            <person name="Arachchi H.M."/>
            <person name="Berlin A."/>
            <person name="Brown A."/>
            <person name="Chapman S.B."/>
            <person name="Chen Z."/>
            <person name="Dunbar C."/>
            <person name="Freedman E."/>
            <person name="Gearin G."/>
            <person name="Gellesch M."/>
            <person name="Goldberg J."/>
            <person name="Griggs A."/>
            <person name="Gujja S."/>
            <person name="Heilman E.R."/>
            <person name="Heiman D."/>
            <person name="Howarth C."/>
            <person name="Larson L."/>
            <person name="Lui A."/>
            <person name="MacDonald P.J.P."/>
            <person name="Mehta T."/>
            <person name="Montmayeur A."/>
            <person name="Murphy C."/>
            <person name="Neiman D."/>
            <person name="Pearson M."/>
            <person name="Priest M."/>
            <person name="Roberts A."/>
            <person name="Saif S."/>
            <person name="Shea T."/>
            <person name="Shenoy N."/>
            <person name="Sisk P."/>
            <person name="Stolte C."/>
            <person name="Sykes S."/>
            <person name="White J."/>
            <person name="Yandava C."/>
            <person name="Wortman J."/>
            <person name="Nusbaum C."/>
            <person name="Birren B."/>
        </authorList>
    </citation>
    <scope>NUCLEOTIDE SEQUENCE</scope>
    <source>
        <strain evidence="1">ERTm2</strain>
    </source>
</reference>
<accession>H8ZEV8</accession>
<proteinExistence type="predicted"/>
<dbReference type="HOGENOM" id="CLU_1741049_0_0_1"/>
<evidence type="ECO:0000313" key="1">
    <source>
        <dbReference type="EMBL" id="EHY64724.1"/>
    </source>
</evidence>
<name>H8ZEV8_NEMA1</name>
<organism evidence="1">
    <name type="scientific">Nematocida ausubeli (strain ATCC PRA-371 / ERTm2)</name>
    <name type="common">Nematode killer fungus</name>
    <dbReference type="NCBI Taxonomy" id="1913371"/>
    <lineage>
        <taxon>Eukaryota</taxon>
        <taxon>Fungi</taxon>
        <taxon>Fungi incertae sedis</taxon>
        <taxon>Microsporidia</taxon>
        <taxon>Nematocida</taxon>
    </lineage>
</organism>
<dbReference type="EMBL" id="JH604638">
    <property type="protein sequence ID" value="EHY64724.1"/>
    <property type="molecule type" value="Genomic_DNA"/>
</dbReference>
<protein>
    <submittedName>
        <fullName evidence="1">Uncharacterized protein</fullName>
    </submittedName>
</protein>
<gene>
    <name evidence="1" type="ORF">NERG_02127</name>
</gene>
<sequence>MEASQNEERQVIGLNLDQMVMGIKSLLKKPNNKHEASYTGNVIAKFYNSLLGALVVNGNKAETENNTVYRVEGPMKQLFGKILLRNNQEALKRVEKVLANIDTPKITKDTIKKEADQLWIHWKSKVCAAIGEALENEVKELNSVIILGSR</sequence>
<dbReference type="Proteomes" id="UP000005622">
    <property type="component" value="Unassembled WGS sequence"/>
</dbReference>
<dbReference type="AlphaFoldDB" id="H8ZEV8"/>